<dbReference type="AlphaFoldDB" id="A0A5D3BCH5"/>
<keyword evidence="1" id="KW-0732">Signal</keyword>
<feature type="chain" id="PRO_5042722927" evidence="1">
    <location>
        <begin position="17"/>
        <end position="111"/>
    </location>
</feature>
<dbReference type="Proteomes" id="UP000321947">
    <property type="component" value="Unassembled WGS sequence"/>
</dbReference>
<organism evidence="3 5">
    <name type="scientific">Cucumis melo var. makuwa</name>
    <name type="common">Oriental melon</name>
    <dbReference type="NCBI Taxonomy" id="1194695"/>
    <lineage>
        <taxon>Eukaryota</taxon>
        <taxon>Viridiplantae</taxon>
        <taxon>Streptophyta</taxon>
        <taxon>Embryophyta</taxon>
        <taxon>Tracheophyta</taxon>
        <taxon>Spermatophyta</taxon>
        <taxon>Magnoliopsida</taxon>
        <taxon>eudicotyledons</taxon>
        <taxon>Gunneridae</taxon>
        <taxon>Pentapetalae</taxon>
        <taxon>rosids</taxon>
        <taxon>fabids</taxon>
        <taxon>Cucurbitales</taxon>
        <taxon>Cucurbitaceae</taxon>
        <taxon>Benincaseae</taxon>
        <taxon>Cucumis</taxon>
    </lineage>
</organism>
<comment type="caution">
    <text evidence="3">The sequence shown here is derived from an EMBL/GenBank/DDBJ whole genome shotgun (WGS) entry which is preliminary data.</text>
</comment>
<dbReference type="PANTHER" id="PTHR36312">
    <property type="entry name" value="THIONIN-LIKE PROTEIN 1"/>
    <property type="match status" value="1"/>
</dbReference>
<proteinExistence type="predicted"/>
<gene>
    <name evidence="3" type="ORF">E5676_scaffold85G00550</name>
    <name evidence="2" type="ORF">E6C27_scaffold278G00680</name>
</gene>
<evidence type="ECO:0000313" key="5">
    <source>
        <dbReference type="Proteomes" id="UP000321947"/>
    </source>
</evidence>
<protein>
    <submittedName>
        <fullName evidence="3">Thionin-like protein 2</fullName>
    </submittedName>
</protein>
<dbReference type="Proteomes" id="UP000321393">
    <property type="component" value="Unassembled WGS sequence"/>
</dbReference>
<dbReference type="EMBL" id="SSTD01018828">
    <property type="protein sequence ID" value="TYJ97540.1"/>
    <property type="molecule type" value="Genomic_DNA"/>
</dbReference>
<feature type="signal peptide" evidence="1">
    <location>
        <begin position="1"/>
        <end position="16"/>
    </location>
</feature>
<dbReference type="OrthoDB" id="653285at2759"/>
<evidence type="ECO:0000313" key="2">
    <source>
        <dbReference type="EMBL" id="KAA0037367.1"/>
    </source>
</evidence>
<dbReference type="EMBL" id="SSTE01018943">
    <property type="protein sequence ID" value="KAA0037367.1"/>
    <property type="molecule type" value="Genomic_DNA"/>
</dbReference>
<evidence type="ECO:0000313" key="3">
    <source>
        <dbReference type="EMBL" id="TYJ97540.1"/>
    </source>
</evidence>
<evidence type="ECO:0000256" key="1">
    <source>
        <dbReference type="SAM" id="SignalP"/>
    </source>
</evidence>
<reference evidence="4 5" key="1">
    <citation type="submission" date="2019-08" db="EMBL/GenBank/DDBJ databases">
        <title>Draft genome sequences of two oriental melons (Cucumis melo L. var makuwa).</title>
        <authorList>
            <person name="Kwon S.-Y."/>
        </authorList>
    </citation>
    <scope>NUCLEOTIDE SEQUENCE [LARGE SCALE GENOMIC DNA]</scope>
    <source>
        <strain evidence="5">cv. Chang Bougi</strain>
        <strain evidence="4">cv. SW 3</strain>
        <tissue evidence="3">Leaf</tissue>
    </source>
</reference>
<dbReference type="PANTHER" id="PTHR36312:SF1">
    <property type="entry name" value="OS01G0594500 PROTEIN"/>
    <property type="match status" value="1"/>
</dbReference>
<dbReference type="InterPro" id="IPR038975">
    <property type="entry name" value="THNL"/>
</dbReference>
<evidence type="ECO:0000313" key="4">
    <source>
        <dbReference type="Proteomes" id="UP000321393"/>
    </source>
</evidence>
<sequence>MRSIVLIHFILSLVAGRSTPVLDTAKWFVKCMAECAILPIIPVVSICAVKCMADCIPVASSPMDLNRMDTHYFCKLGCTTYRCTKLSTKKDLVENKVETCGNTCDQTCMKA</sequence>
<accession>A0A5D3BCH5</accession>
<name>A0A5D3BCH5_CUCMM</name>